<name>A0A382LXJ9_9ZZZZ</name>
<dbReference type="EMBL" id="UINC01089958">
    <property type="protein sequence ID" value="SVC41479.1"/>
    <property type="molecule type" value="Genomic_DNA"/>
</dbReference>
<dbReference type="InterPro" id="IPR042071">
    <property type="entry name" value="Trans_coact_sf"/>
</dbReference>
<proteinExistence type="predicted"/>
<dbReference type="InterPro" id="IPR031836">
    <property type="entry name" value="Trans_coact"/>
</dbReference>
<organism evidence="1">
    <name type="scientific">marine metagenome</name>
    <dbReference type="NCBI Taxonomy" id="408172"/>
    <lineage>
        <taxon>unclassified sequences</taxon>
        <taxon>metagenomes</taxon>
        <taxon>ecological metagenomes</taxon>
    </lineage>
</organism>
<sequence length="75" mass="8675">MPSVKMNNSIRFMENIEELVQRTKMTYIDAIVHYCEENKLEPETAGQMVGGKLKQNIQEEAENLHLIQKTSKLPI</sequence>
<protein>
    <submittedName>
        <fullName evidence="1">Uncharacterized protein</fullName>
    </submittedName>
</protein>
<accession>A0A382LXJ9</accession>
<evidence type="ECO:0000313" key="1">
    <source>
        <dbReference type="EMBL" id="SVC41479.1"/>
    </source>
</evidence>
<reference evidence="1" key="1">
    <citation type="submission" date="2018-05" db="EMBL/GenBank/DDBJ databases">
        <authorList>
            <person name="Lanie J.A."/>
            <person name="Ng W.-L."/>
            <person name="Kazmierczak K.M."/>
            <person name="Andrzejewski T.M."/>
            <person name="Davidsen T.M."/>
            <person name="Wayne K.J."/>
            <person name="Tettelin H."/>
            <person name="Glass J.I."/>
            <person name="Rusch D."/>
            <person name="Podicherti R."/>
            <person name="Tsui H.-C.T."/>
            <person name="Winkler M.E."/>
        </authorList>
    </citation>
    <scope>NUCLEOTIDE SEQUENCE</scope>
</reference>
<gene>
    <name evidence="1" type="ORF">METZ01_LOCUS294333</name>
</gene>
<dbReference type="AlphaFoldDB" id="A0A382LXJ9"/>
<dbReference type="Gene3D" id="1.10.10.2850">
    <property type="entry name" value="Phage late-transcription coactivator-like"/>
    <property type="match status" value="1"/>
</dbReference>
<dbReference type="Pfam" id="PF16805">
    <property type="entry name" value="Trans_coact"/>
    <property type="match status" value="1"/>
</dbReference>